<keyword evidence="1" id="KW-0472">Membrane</keyword>
<keyword evidence="1" id="KW-1133">Transmembrane helix</keyword>
<comment type="caution">
    <text evidence="2">The sequence shown here is derived from an EMBL/GenBank/DDBJ whole genome shotgun (WGS) entry which is preliminary data.</text>
</comment>
<feature type="transmembrane region" description="Helical" evidence="1">
    <location>
        <begin position="35"/>
        <end position="58"/>
    </location>
</feature>
<feature type="transmembrane region" description="Helical" evidence="1">
    <location>
        <begin position="171"/>
        <end position="190"/>
    </location>
</feature>
<accession>A0ABS1WNS9</accession>
<feature type="transmembrane region" description="Helical" evidence="1">
    <location>
        <begin position="108"/>
        <end position="126"/>
    </location>
</feature>
<keyword evidence="1" id="KW-0812">Transmembrane</keyword>
<feature type="transmembrane region" description="Helical" evidence="1">
    <location>
        <begin position="138"/>
        <end position="159"/>
    </location>
</feature>
<keyword evidence="3" id="KW-1185">Reference proteome</keyword>
<gene>
    <name evidence="2" type="ORF">JAO71_13295</name>
</gene>
<dbReference type="Proteomes" id="UP000605013">
    <property type="component" value="Unassembled WGS sequence"/>
</dbReference>
<organism evidence="2 3">
    <name type="scientific">Olleya sediminilitoris</name>
    <dbReference type="NCBI Taxonomy" id="2795739"/>
    <lineage>
        <taxon>Bacteria</taxon>
        <taxon>Pseudomonadati</taxon>
        <taxon>Bacteroidota</taxon>
        <taxon>Flavobacteriia</taxon>
        <taxon>Flavobacteriales</taxon>
        <taxon>Flavobacteriaceae</taxon>
    </lineage>
</organism>
<reference evidence="2 3" key="1">
    <citation type="submission" date="2020-12" db="EMBL/GenBank/DDBJ databases">
        <title>Olleya sediminilitoris sp. nov., isolated from a tidal flat.</title>
        <authorList>
            <person name="Park S."/>
            <person name="Yoon J.-H."/>
        </authorList>
    </citation>
    <scope>NUCLEOTIDE SEQUENCE [LARGE SCALE GENOMIC DNA]</scope>
    <source>
        <strain evidence="2 3">YSTF-M6</strain>
    </source>
</reference>
<evidence type="ECO:0000313" key="2">
    <source>
        <dbReference type="EMBL" id="MBL7560778.1"/>
    </source>
</evidence>
<name>A0ABS1WNS9_9FLAO</name>
<proteinExistence type="predicted"/>
<evidence type="ECO:0000313" key="3">
    <source>
        <dbReference type="Proteomes" id="UP000605013"/>
    </source>
</evidence>
<feature type="transmembrane region" description="Helical" evidence="1">
    <location>
        <begin position="78"/>
        <end position="96"/>
    </location>
</feature>
<feature type="transmembrane region" description="Helical" evidence="1">
    <location>
        <begin position="210"/>
        <end position="229"/>
    </location>
</feature>
<sequence length="235" mass="28139">MLDFLFKNYFLITHILEATTAVIGLFCLKKFKDTAVVFFIKILVFLFFVDFFGSYTLYLDKFEFFKPIKGTKFAYNTWWFTLFFDVFAVSFLTFFYIKLFKDILLKKVIKITLLSFWIYCFAKVIFDFDSLFYTSDPVIYIFGAILIIGCTSIYFIQLLQNEDLLKFSTSPYFYISISLFLWWLIVTPLVFYDKYYILEDKSFINLKRSIYVFSNLFMYTTFAIGLLVSRSELLK</sequence>
<evidence type="ECO:0000256" key="1">
    <source>
        <dbReference type="SAM" id="Phobius"/>
    </source>
</evidence>
<dbReference type="EMBL" id="JAEMEF010000013">
    <property type="protein sequence ID" value="MBL7560778.1"/>
    <property type="molecule type" value="Genomic_DNA"/>
</dbReference>
<protein>
    <submittedName>
        <fullName evidence="2">Uncharacterized protein</fullName>
    </submittedName>
</protein>
<feature type="transmembrane region" description="Helical" evidence="1">
    <location>
        <begin position="6"/>
        <end position="28"/>
    </location>
</feature>
<dbReference type="RefSeq" id="WP_116822639.1">
    <property type="nucleotide sequence ID" value="NZ_JAEMEF010000013.1"/>
</dbReference>